<dbReference type="InterPro" id="IPR011993">
    <property type="entry name" value="PH-like_dom_sf"/>
</dbReference>
<dbReference type="EMBL" id="GL379838">
    <property type="protein sequence ID" value="EGT52736.1"/>
    <property type="molecule type" value="Genomic_DNA"/>
</dbReference>
<evidence type="ECO:0000313" key="9">
    <source>
        <dbReference type="EMBL" id="EGT52736.1"/>
    </source>
</evidence>
<dbReference type="SUPFAM" id="SSF50044">
    <property type="entry name" value="SH3-domain"/>
    <property type="match status" value="1"/>
</dbReference>
<dbReference type="OrthoDB" id="5965083at2759"/>
<dbReference type="FunFam" id="2.30.29.30:FF:000478">
    <property type="entry name" value="JNK Interacting Protein (Scaffold protein)"/>
    <property type="match status" value="1"/>
</dbReference>
<dbReference type="SUPFAM" id="SSF50729">
    <property type="entry name" value="PH domain-like"/>
    <property type="match status" value="1"/>
</dbReference>
<dbReference type="PROSITE" id="PS01179">
    <property type="entry name" value="PID"/>
    <property type="match status" value="1"/>
</dbReference>
<evidence type="ECO:0000256" key="5">
    <source>
        <dbReference type="PROSITE-ProRule" id="PRU00192"/>
    </source>
</evidence>
<dbReference type="FunCoup" id="G0N4X2">
    <property type="interactions" value="360"/>
</dbReference>
<dbReference type="SMART" id="SM00326">
    <property type="entry name" value="SH3"/>
    <property type="match status" value="1"/>
</dbReference>
<evidence type="ECO:0000256" key="2">
    <source>
        <dbReference type="ARBA" id="ARBA00009866"/>
    </source>
</evidence>
<dbReference type="Gene3D" id="2.30.30.40">
    <property type="entry name" value="SH3 Domains"/>
    <property type="match status" value="1"/>
</dbReference>
<dbReference type="InParanoid" id="G0N4X2"/>
<feature type="compositionally biased region" description="Low complexity" evidence="6">
    <location>
        <begin position="729"/>
        <end position="742"/>
    </location>
</feature>
<evidence type="ECO:0000256" key="4">
    <source>
        <dbReference type="ARBA" id="ARBA00022490"/>
    </source>
</evidence>
<dbReference type="STRING" id="135651.G0N4X2"/>
<dbReference type="GO" id="GO:0005078">
    <property type="term" value="F:MAP-kinase scaffold activity"/>
    <property type="evidence" value="ECO:0007669"/>
    <property type="project" value="TreeGrafter"/>
</dbReference>
<feature type="domain" description="PID" evidence="7">
    <location>
        <begin position="898"/>
        <end position="958"/>
    </location>
</feature>
<feature type="region of interest" description="Disordered" evidence="6">
    <location>
        <begin position="401"/>
        <end position="430"/>
    </location>
</feature>
<dbReference type="AlphaFoldDB" id="G0N4X2"/>
<comment type="subcellular location">
    <subcellularLocation>
        <location evidence="1">Cytoplasm</location>
    </subcellularLocation>
</comment>
<proteinExistence type="inferred from homology"/>
<dbReference type="PANTHER" id="PTHR47437">
    <property type="entry name" value="JNK-INTERACTING PROTEIN 1-LIKE PROTEIN"/>
    <property type="match status" value="1"/>
</dbReference>
<comment type="similarity">
    <text evidence="2">Belongs to the JIP scaffold family.</text>
</comment>
<gene>
    <name evidence="9" type="primary">Cbn-jip-1</name>
    <name evidence="9" type="ORF">CAEBREN_11405</name>
</gene>
<dbReference type="GO" id="GO:0008432">
    <property type="term" value="F:JUN kinase binding"/>
    <property type="evidence" value="ECO:0007669"/>
    <property type="project" value="TreeGrafter"/>
</dbReference>
<sequence>MSAFECRKCDDDFRIDEENTEEEEDECPTVIRRSYSADWLHNDESSGGEEDSEEDSDAEFLVHPCLRSIIKSKSAYAVPRNHDDVAMLRAKNNSIKPSKTSFEISLSKMIESTSKSIAQETEYSVADLLPTLDEKWPDPEEEEEEEKKEKRRRKSRIMRYSPSLSESDLSLNLHDKEGDDDDDEEIENEHLRNRPCWSSPPNFFDDTFRSVSPANQKCWSAPDLEDVLFKSSHIENEAVPSTRLIPSIPILRELIDEETCTGYPMIETPDNDRIHLSQSMQLPRRPDIEAFLADCQNDYTQAPPTFSIGSEEEEDEVGGVITEEDEDFEENEDEDVKKTEEVWPENAVARFCWSDGVRRPVHRSATFQVNRYLDDDDPVSPPPIRITVSRSAHSQLYNLGAEETEDDQEDDVANSENMTGNCSSGVSQMDETESQAFSTRKAWMERGSLVCLGSAHNCHNIINGGGQPPRNHHRLHPEIIDNGVHANGIQSQYGSFSSLAQAEPSTSAMRRSCTTDEFRRVRRRLPRRPDELGEPIELPQSQSMYERALCAQFGSQAGYSTSPPEDYTLRRDESMELDRRRENPSRPPSLALQSTIDTIRHSSTMENRRNNPANFPNHTGMIDPCAHLETPISPHIFQGVLPSPTPSSSGRRLPALPVNSIALLRHIPMAQLPPNPPSKLQDHQLCFMDGLADSMMERSGFEDSYYEEDGLNGNRRRVRGQRKSFFSPDDSSGVSSCTTSDSQNPTHRVQSAFHPRHPDELLLEIGDAVHVDRTADDHWSYGTNLRTGQSGIFPASIVCEIDLVEEICMGALPTNAAKILNGDRDTFYLTMLASIEVAHHKGNDVLTQAMNKVLSMYKNSEEIIVPQTVLMEISFRGIHVIDKRRKNFFQCPMFDFFYSLQNISFCGAHPKQLKYFGFITKHPLLPRFACHVFMSKTTTQPIVEAIGRAFKRSYDEYMAFAHPTEDIYLE</sequence>
<dbReference type="PANTHER" id="PTHR47437:SF4">
    <property type="entry name" value="JNK-INTERACTING PROTEIN 1-LIKE PROTEIN"/>
    <property type="match status" value="1"/>
</dbReference>
<dbReference type="GO" id="GO:0005737">
    <property type="term" value="C:cytoplasm"/>
    <property type="evidence" value="ECO:0007669"/>
    <property type="project" value="UniProtKB-SubCell"/>
</dbReference>
<dbReference type="PROSITE" id="PS50002">
    <property type="entry name" value="SH3"/>
    <property type="match status" value="1"/>
</dbReference>
<keyword evidence="10" id="KW-1185">Reference proteome</keyword>
<evidence type="ECO:0000256" key="1">
    <source>
        <dbReference type="ARBA" id="ARBA00004496"/>
    </source>
</evidence>
<reference evidence="10" key="1">
    <citation type="submission" date="2011-07" db="EMBL/GenBank/DDBJ databases">
        <authorList>
            <consortium name="Caenorhabditis brenneri Sequencing and Analysis Consortium"/>
            <person name="Wilson R.K."/>
        </authorList>
    </citation>
    <scope>NUCLEOTIDE SEQUENCE [LARGE SCALE GENOMIC DNA]</scope>
    <source>
        <strain evidence="10">PB2801</strain>
    </source>
</reference>
<protein>
    <submittedName>
        <fullName evidence="9">CBN-JIP-1 protein</fullName>
    </submittedName>
</protein>
<evidence type="ECO:0000313" key="10">
    <source>
        <dbReference type="Proteomes" id="UP000008068"/>
    </source>
</evidence>
<feature type="domain" description="SH3" evidence="8">
    <location>
        <begin position="742"/>
        <end position="803"/>
    </location>
</feature>
<dbReference type="GO" id="GO:0007254">
    <property type="term" value="P:JNK cascade"/>
    <property type="evidence" value="ECO:0007669"/>
    <property type="project" value="TreeGrafter"/>
</dbReference>
<dbReference type="eggNOG" id="KOG3775">
    <property type="taxonomic scope" value="Eukaryota"/>
</dbReference>
<dbReference type="GO" id="GO:0046328">
    <property type="term" value="P:regulation of JNK cascade"/>
    <property type="evidence" value="ECO:0007669"/>
    <property type="project" value="InterPro"/>
</dbReference>
<name>G0N4X2_CAEBE</name>
<dbReference type="InterPro" id="IPR001452">
    <property type="entry name" value="SH3_domain"/>
</dbReference>
<feature type="region of interest" description="Disordered" evidence="6">
    <location>
        <begin position="121"/>
        <end position="194"/>
    </location>
</feature>
<evidence type="ECO:0000259" key="8">
    <source>
        <dbReference type="PROSITE" id="PS50002"/>
    </source>
</evidence>
<feature type="compositionally biased region" description="Acidic residues" evidence="6">
    <location>
        <begin position="402"/>
        <end position="413"/>
    </location>
</feature>
<dbReference type="Gene3D" id="2.30.29.30">
    <property type="entry name" value="Pleckstrin-homology domain (PH domain)/Phosphotyrosine-binding domain (PTB)"/>
    <property type="match status" value="1"/>
</dbReference>
<dbReference type="InterPro" id="IPR006020">
    <property type="entry name" value="PTB/PI_dom"/>
</dbReference>
<dbReference type="HOGENOM" id="CLU_305704_0_0_1"/>
<keyword evidence="3 5" id="KW-0728">SH3 domain</keyword>
<dbReference type="Proteomes" id="UP000008068">
    <property type="component" value="Unassembled WGS sequence"/>
</dbReference>
<feature type="compositionally biased region" description="Polar residues" evidence="6">
    <location>
        <begin position="414"/>
        <end position="430"/>
    </location>
</feature>
<dbReference type="Pfam" id="PF14604">
    <property type="entry name" value="SH3_9"/>
    <property type="match status" value="1"/>
</dbReference>
<keyword evidence="4" id="KW-0963">Cytoplasm</keyword>
<evidence type="ECO:0000259" key="7">
    <source>
        <dbReference type="PROSITE" id="PS01179"/>
    </source>
</evidence>
<organism evidence="10">
    <name type="scientific">Caenorhabditis brenneri</name>
    <name type="common">Nematode worm</name>
    <dbReference type="NCBI Taxonomy" id="135651"/>
    <lineage>
        <taxon>Eukaryota</taxon>
        <taxon>Metazoa</taxon>
        <taxon>Ecdysozoa</taxon>
        <taxon>Nematoda</taxon>
        <taxon>Chromadorea</taxon>
        <taxon>Rhabditida</taxon>
        <taxon>Rhabditina</taxon>
        <taxon>Rhabditomorpha</taxon>
        <taxon>Rhabditoidea</taxon>
        <taxon>Rhabditidae</taxon>
        <taxon>Peloderinae</taxon>
        <taxon>Caenorhabditis</taxon>
    </lineage>
</organism>
<dbReference type="Pfam" id="PF00640">
    <property type="entry name" value="PID"/>
    <property type="match status" value="1"/>
</dbReference>
<dbReference type="InterPro" id="IPR047178">
    <property type="entry name" value="JIP1_scaffold"/>
</dbReference>
<feature type="region of interest" description="Disordered" evidence="6">
    <location>
        <begin position="708"/>
        <end position="751"/>
    </location>
</feature>
<feature type="region of interest" description="Disordered" evidence="6">
    <location>
        <begin position="38"/>
        <end position="58"/>
    </location>
</feature>
<dbReference type="OMA" id="MSAFECR"/>
<dbReference type="CDD" id="cd01212">
    <property type="entry name" value="PTB_JIP"/>
    <property type="match status" value="1"/>
</dbReference>
<evidence type="ECO:0000256" key="6">
    <source>
        <dbReference type="SAM" id="MobiDB-lite"/>
    </source>
</evidence>
<dbReference type="InterPro" id="IPR036028">
    <property type="entry name" value="SH3-like_dom_sf"/>
</dbReference>
<dbReference type="CDD" id="cd11801">
    <property type="entry name" value="SH3_JIP1_like"/>
    <property type="match status" value="1"/>
</dbReference>
<evidence type="ECO:0000256" key="3">
    <source>
        <dbReference type="ARBA" id="ARBA00022443"/>
    </source>
</evidence>
<accession>G0N4X2</accession>
<dbReference type="SMART" id="SM00462">
    <property type="entry name" value="PTB"/>
    <property type="match status" value="1"/>
</dbReference>
<feature type="compositionally biased region" description="Acidic residues" evidence="6">
    <location>
        <begin position="46"/>
        <end position="58"/>
    </location>
</feature>
<feature type="compositionally biased region" description="Acidic residues" evidence="6">
    <location>
        <begin position="178"/>
        <end position="187"/>
    </location>
</feature>